<feature type="compositionally biased region" description="Basic residues" evidence="1">
    <location>
        <begin position="42"/>
        <end position="54"/>
    </location>
</feature>
<name>A0A8D8FV98_CULPI</name>
<dbReference type="AlphaFoldDB" id="A0A8D8FV98"/>
<organism evidence="2">
    <name type="scientific">Culex pipiens</name>
    <name type="common">House mosquito</name>
    <dbReference type="NCBI Taxonomy" id="7175"/>
    <lineage>
        <taxon>Eukaryota</taxon>
        <taxon>Metazoa</taxon>
        <taxon>Ecdysozoa</taxon>
        <taxon>Arthropoda</taxon>
        <taxon>Hexapoda</taxon>
        <taxon>Insecta</taxon>
        <taxon>Pterygota</taxon>
        <taxon>Neoptera</taxon>
        <taxon>Endopterygota</taxon>
        <taxon>Diptera</taxon>
        <taxon>Nematocera</taxon>
        <taxon>Culicoidea</taxon>
        <taxon>Culicidae</taxon>
        <taxon>Culicinae</taxon>
        <taxon>Culicini</taxon>
        <taxon>Culex</taxon>
        <taxon>Culex</taxon>
    </lineage>
</organism>
<accession>A0A8D8FV98</accession>
<feature type="compositionally biased region" description="Basic residues" evidence="1">
    <location>
        <begin position="64"/>
        <end position="74"/>
    </location>
</feature>
<feature type="compositionally biased region" description="Low complexity" evidence="1">
    <location>
        <begin position="10"/>
        <end position="20"/>
    </location>
</feature>
<feature type="compositionally biased region" description="Basic and acidic residues" evidence="1">
    <location>
        <begin position="222"/>
        <end position="244"/>
    </location>
</feature>
<feature type="region of interest" description="Disordered" evidence="1">
    <location>
        <begin position="1"/>
        <end position="87"/>
    </location>
</feature>
<dbReference type="EMBL" id="HBUE01100152">
    <property type="protein sequence ID" value="CAG6484901.1"/>
    <property type="molecule type" value="Transcribed_RNA"/>
</dbReference>
<evidence type="ECO:0000313" key="2">
    <source>
        <dbReference type="EMBL" id="CAG6484901.1"/>
    </source>
</evidence>
<feature type="compositionally biased region" description="Basic residues" evidence="1">
    <location>
        <begin position="170"/>
        <end position="201"/>
    </location>
</feature>
<proteinExistence type="predicted"/>
<evidence type="ECO:0000256" key="1">
    <source>
        <dbReference type="SAM" id="MobiDB-lite"/>
    </source>
</evidence>
<dbReference type="EMBL" id="HBUE01100151">
    <property type="protein sequence ID" value="CAG6484898.1"/>
    <property type="molecule type" value="Transcribed_RNA"/>
</dbReference>
<sequence length="294" mass="33484">MAPICRHGPARLARAAPAPAGKCPQRRSAPLPAGHPPFPRLRQARRPKHRRGHHEGKDQILRHASLRAHPRPRTRVPWLPRVHPNLPGLLPRLRAARVLPRPVTPNQLGETATPDPAKRQPRTRLRLQRLHFRRSHPKAPQQPRTTPHQESHQNKRKSRKNPTNQQRTFGRTRRRQRRRSRRPRIRQGRRRHVGRGRRGQPNRRFAAEKERRPKRQPIVGRRSGEARRRPGESEQRGRVVERGVRVGSQSRGCGQHDGKDEPGAAGGEGQGTPAAHRKSCRLGEHAGAALSVRG</sequence>
<reference evidence="2" key="1">
    <citation type="submission" date="2021-05" db="EMBL/GenBank/DDBJ databases">
        <authorList>
            <person name="Alioto T."/>
            <person name="Alioto T."/>
            <person name="Gomez Garrido J."/>
        </authorList>
    </citation>
    <scope>NUCLEOTIDE SEQUENCE</scope>
</reference>
<protein>
    <submittedName>
        <fullName evidence="2">(northern house mosquito) hypothetical protein</fullName>
    </submittedName>
</protein>
<feature type="region of interest" description="Disordered" evidence="1">
    <location>
        <begin position="102"/>
        <end position="294"/>
    </location>
</feature>
<feature type="compositionally biased region" description="Basic residues" evidence="1">
    <location>
        <begin position="119"/>
        <end position="137"/>
    </location>
</feature>